<sequence length="92" mass="10573">MLTSRKLKQDESTQEYFLIMRELATRGNTNTKALIQYVTEGIPDNISKKVVLYGTTSKSRLQLTCSYAINNNHLCRQLVRKRGEVYAEIADM</sequence>
<gene>
    <name evidence="1" type="ORF">RN001_010174</name>
</gene>
<proteinExistence type="predicted"/>
<keyword evidence="2" id="KW-1185">Reference proteome</keyword>
<evidence type="ECO:0000313" key="2">
    <source>
        <dbReference type="Proteomes" id="UP001353858"/>
    </source>
</evidence>
<dbReference type="AlphaFoldDB" id="A0AAN7QHA7"/>
<dbReference type="EMBL" id="JARPUR010000004">
    <property type="protein sequence ID" value="KAK4877668.1"/>
    <property type="molecule type" value="Genomic_DNA"/>
</dbReference>
<organism evidence="1 2">
    <name type="scientific">Aquatica leii</name>
    <dbReference type="NCBI Taxonomy" id="1421715"/>
    <lineage>
        <taxon>Eukaryota</taxon>
        <taxon>Metazoa</taxon>
        <taxon>Ecdysozoa</taxon>
        <taxon>Arthropoda</taxon>
        <taxon>Hexapoda</taxon>
        <taxon>Insecta</taxon>
        <taxon>Pterygota</taxon>
        <taxon>Neoptera</taxon>
        <taxon>Endopterygota</taxon>
        <taxon>Coleoptera</taxon>
        <taxon>Polyphaga</taxon>
        <taxon>Elateriformia</taxon>
        <taxon>Elateroidea</taxon>
        <taxon>Lampyridae</taxon>
        <taxon>Luciolinae</taxon>
        <taxon>Aquatica</taxon>
    </lineage>
</organism>
<dbReference type="Proteomes" id="UP001353858">
    <property type="component" value="Unassembled WGS sequence"/>
</dbReference>
<evidence type="ECO:0000313" key="1">
    <source>
        <dbReference type="EMBL" id="KAK4877668.1"/>
    </source>
</evidence>
<comment type="caution">
    <text evidence="1">The sequence shown here is derived from an EMBL/GenBank/DDBJ whole genome shotgun (WGS) entry which is preliminary data.</text>
</comment>
<protein>
    <submittedName>
        <fullName evidence="1">Uncharacterized protein</fullName>
    </submittedName>
</protein>
<name>A0AAN7QHA7_9COLE</name>
<reference evidence="2" key="1">
    <citation type="submission" date="2023-01" db="EMBL/GenBank/DDBJ databases">
        <title>Key to firefly adult light organ development and bioluminescence: homeobox transcription factors regulate luciferase expression and transportation to peroxisome.</title>
        <authorList>
            <person name="Fu X."/>
        </authorList>
    </citation>
    <scope>NUCLEOTIDE SEQUENCE [LARGE SCALE GENOMIC DNA]</scope>
</reference>
<accession>A0AAN7QHA7</accession>